<dbReference type="SUPFAM" id="SSF117782">
    <property type="entry name" value="YbjQ-like"/>
    <property type="match status" value="1"/>
</dbReference>
<evidence type="ECO:0000256" key="1">
    <source>
        <dbReference type="HAMAP-Rule" id="MF_00338"/>
    </source>
</evidence>
<dbReference type="Proteomes" id="UP000645676">
    <property type="component" value="Unassembled WGS sequence"/>
</dbReference>
<gene>
    <name evidence="2" type="ORF">HA335_04075</name>
</gene>
<name>A0A832T431_9EURY</name>
<proteinExistence type="inferred from homology"/>
<dbReference type="EMBL" id="DUJR01000022">
    <property type="protein sequence ID" value="HII59746.1"/>
    <property type="molecule type" value="Genomic_DNA"/>
</dbReference>
<comment type="similarity">
    <text evidence="1">Belongs to the UPF0145 family.</text>
</comment>
<reference evidence="2" key="1">
    <citation type="journal article" date="2020" name="bioRxiv">
        <title>A rank-normalized archaeal taxonomy based on genome phylogeny resolves widespread incomplete and uneven classifications.</title>
        <authorList>
            <person name="Rinke C."/>
            <person name="Chuvochina M."/>
            <person name="Mussig A.J."/>
            <person name="Chaumeil P.-A."/>
            <person name="Waite D.W."/>
            <person name="Whitman W.B."/>
            <person name="Parks D.H."/>
            <person name="Hugenholtz P."/>
        </authorList>
    </citation>
    <scope>NUCLEOTIDE SEQUENCE</scope>
    <source>
        <strain evidence="2">UBA8849</strain>
    </source>
</reference>
<dbReference type="RefSeq" id="WP_064496821.1">
    <property type="nucleotide sequence ID" value="NC_000909.1"/>
</dbReference>
<dbReference type="InterPro" id="IPR035439">
    <property type="entry name" value="UPF0145_dom_sf"/>
</dbReference>
<comment type="caution">
    <text evidence="2">The sequence shown here is derived from an EMBL/GenBank/DDBJ whole genome shotgun (WGS) entry which is preliminary data.</text>
</comment>
<accession>A0A832T431</accession>
<dbReference type="Pfam" id="PF01906">
    <property type="entry name" value="YbjQ_1"/>
    <property type="match status" value="1"/>
</dbReference>
<sequence>MITTTTPYIEGKKIIKYLGFVHGVASVYVTVKYYEDVKDAYERALRESEDTALIRMVDNAKKLGANAIIGINSNYAMVGEKGDMIMVGIYGTAVVVEEDG</sequence>
<evidence type="ECO:0000313" key="3">
    <source>
        <dbReference type="Proteomes" id="UP000645676"/>
    </source>
</evidence>
<protein>
    <recommendedName>
        <fullName evidence="1">UPF0145 protein HA335_04075</fullName>
    </recommendedName>
</protein>
<dbReference type="Gene3D" id="3.30.110.70">
    <property type="entry name" value="Hypothetical protein apc22750. Chain B"/>
    <property type="match status" value="1"/>
</dbReference>
<dbReference type="PANTHER" id="PTHR34068">
    <property type="entry name" value="UPF0145 PROTEIN YBJQ"/>
    <property type="match status" value="1"/>
</dbReference>
<dbReference type="InterPro" id="IPR002765">
    <property type="entry name" value="UPF0145_YbjQ-like"/>
</dbReference>
<dbReference type="PANTHER" id="PTHR34068:SF1">
    <property type="entry name" value="UPF0145 PROTEIN YBJQ"/>
    <property type="match status" value="1"/>
</dbReference>
<dbReference type="HAMAP" id="MF_00338">
    <property type="entry name" value="UPF0145"/>
    <property type="match status" value="1"/>
</dbReference>
<organism evidence="2 3">
    <name type="scientific">Methanocaldococcus jannaschii</name>
    <dbReference type="NCBI Taxonomy" id="2190"/>
    <lineage>
        <taxon>Archaea</taxon>
        <taxon>Methanobacteriati</taxon>
        <taxon>Methanobacteriota</taxon>
        <taxon>Methanomada group</taxon>
        <taxon>Methanococci</taxon>
        <taxon>Methanococcales</taxon>
        <taxon>Methanocaldococcaceae</taxon>
        <taxon>Methanocaldococcus</taxon>
    </lineage>
</organism>
<evidence type="ECO:0000313" key="2">
    <source>
        <dbReference type="EMBL" id="HII59746.1"/>
    </source>
</evidence>
<dbReference type="AlphaFoldDB" id="A0A832T431"/>